<evidence type="ECO:0000259" key="1">
    <source>
        <dbReference type="Pfam" id="PF06742"/>
    </source>
</evidence>
<dbReference type="PANTHER" id="PTHR36509">
    <property type="entry name" value="BLL3101 PROTEIN"/>
    <property type="match status" value="1"/>
</dbReference>
<comment type="caution">
    <text evidence="3">The sequence shown here is derived from an EMBL/GenBank/DDBJ whole genome shotgun (WGS) entry which is preliminary data.</text>
</comment>
<evidence type="ECO:0000313" key="3">
    <source>
        <dbReference type="EMBL" id="MEU1956296.1"/>
    </source>
</evidence>
<protein>
    <submittedName>
        <fullName evidence="3">DUF1214 domain-containing protein</fullName>
    </submittedName>
</protein>
<dbReference type="Pfam" id="PF06863">
    <property type="entry name" value="DUF1254"/>
    <property type="match status" value="1"/>
</dbReference>
<dbReference type="EMBL" id="JBEYBF010000035">
    <property type="protein sequence ID" value="MEU1956296.1"/>
    <property type="molecule type" value="Genomic_DNA"/>
</dbReference>
<accession>A0ABV2WZM6</accession>
<dbReference type="Pfam" id="PF06742">
    <property type="entry name" value="DUF1214"/>
    <property type="match status" value="1"/>
</dbReference>
<dbReference type="InterPro" id="IPR010679">
    <property type="entry name" value="DUF1254"/>
</dbReference>
<sequence>MSGRNQHLDPDHIARRFTDLQIWGFPYVFAQRLRLRFTLPLTPDAQRPPTSAGAALNRLGHQRRLSDPTLTSGVAPNVDTLYSLAFLDLAGNAFRLRLPHFGDRYYSVQIGEADSTTAAVLGQRAHGSQVPEIVIYHRDRPEATTGSTTTIACRSRFVMVAIRILVDPGHPDDLRTVHELQDRIELRGPKTPPTAPPSALVHRERHAETDDPAGFLDSLRVALADTAPIELPGWVTDALGSAHLALDHPTLRRAAERGLADGLRLIEQHVATLGRTVNGWSVNARGTDFGDDHLLRAAVAYSQIYINPAEEALYPVCERDTDDRPLTGTHCYTIRFEPGNLPPADHFWSLTVYHAKGLLYDNEVDRYAITDRTPGLHHSDDGSLTIHLQTQRPDRPGTNWLPCPPGRFRLMLRLYGPRNPMWNPPPVRPRHLTDNLG</sequence>
<reference evidence="3 4" key="1">
    <citation type="submission" date="2024-06" db="EMBL/GenBank/DDBJ databases">
        <title>The Natural Products Discovery Center: Release of the First 8490 Sequenced Strains for Exploring Actinobacteria Biosynthetic Diversity.</title>
        <authorList>
            <person name="Kalkreuter E."/>
            <person name="Kautsar S.A."/>
            <person name="Yang D."/>
            <person name="Bader C.D."/>
            <person name="Teijaro C.N."/>
            <person name="Fluegel L."/>
            <person name="Davis C.M."/>
            <person name="Simpson J.R."/>
            <person name="Lauterbach L."/>
            <person name="Steele A.D."/>
            <person name="Gui C."/>
            <person name="Meng S."/>
            <person name="Li G."/>
            <person name="Viehrig K."/>
            <person name="Ye F."/>
            <person name="Su P."/>
            <person name="Kiefer A.F."/>
            <person name="Nichols A."/>
            <person name="Cepeda A.J."/>
            <person name="Yan W."/>
            <person name="Fan B."/>
            <person name="Jiang Y."/>
            <person name="Adhikari A."/>
            <person name="Zheng C.-J."/>
            <person name="Schuster L."/>
            <person name="Cowan T.M."/>
            <person name="Smanski M.J."/>
            <person name="Chevrette M.G."/>
            <person name="De Carvalho L.P.S."/>
            <person name="Shen B."/>
        </authorList>
    </citation>
    <scope>NUCLEOTIDE SEQUENCE [LARGE SCALE GENOMIC DNA]</scope>
    <source>
        <strain evidence="3 4">NPDC019708</strain>
    </source>
</reference>
<evidence type="ECO:0000313" key="4">
    <source>
        <dbReference type="Proteomes" id="UP001550628"/>
    </source>
</evidence>
<dbReference type="PANTHER" id="PTHR36509:SF2">
    <property type="entry name" value="BLL3101 PROTEIN"/>
    <property type="match status" value="1"/>
</dbReference>
<dbReference type="SUPFAM" id="SSF160935">
    <property type="entry name" value="VPA0735-like"/>
    <property type="match status" value="1"/>
</dbReference>
<dbReference type="Gene3D" id="2.60.40.1610">
    <property type="entry name" value="Domain of unknown function DUF1254"/>
    <property type="match status" value="1"/>
</dbReference>
<dbReference type="InterPro" id="IPR037050">
    <property type="entry name" value="DUF1254_sf"/>
</dbReference>
<dbReference type="Gene3D" id="2.60.120.600">
    <property type="entry name" value="Domain of unknown function DUF1214, C-terminal domain"/>
    <property type="match status" value="1"/>
</dbReference>
<feature type="domain" description="DUF1254" evidence="2">
    <location>
        <begin position="57"/>
        <end position="186"/>
    </location>
</feature>
<name>A0ABV2WZM6_9NOCA</name>
<dbReference type="Proteomes" id="UP001550628">
    <property type="component" value="Unassembled WGS sequence"/>
</dbReference>
<proteinExistence type="predicted"/>
<organism evidence="3 4">
    <name type="scientific">Nocardia rhamnosiphila</name>
    <dbReference type="NCBI Taxonomy" id="426716"/>
    <lineage>
        <taxon>Bacteria</taxon>
        <taxon>Bacillati</taxon>
        <taxon>Actinomycetota</taxon>
        <taxon>Actinomycetes</taxon>
        <taxon>Mycobacteriales</taxon>
        <taxon>Nocardiaceae</taxon>
        <taxon>Nocardia</taxon>
    </lineage>
</organism>
<dbReference type="RefSeq" id="WP_356959007.1">
    <property type="nucleotide sequence ID" value="NZ_JBEYBD010000021.1"/>
</dbReference>
<gene>
    <name evidence="3" type="ORF">ABZ510_31175</name>
</gene>
<evidence type="ECO:0000259" key="2">
    <source>
        <dbReference type="Pfam" id="PF06863"/>
    </source>
</evidence>
<dbReference type="InterPro" id="IPR010621">
    <property type="entry name" value="DUF1214"/>
</dbReference>
<dbReference type="InterPro" id="IPR037049">
    <property type="entry name" value="DUF1214_C_sf"/>
</dbReference>
<feature type="domain" description="DUF1214" evidence="1">
    <location>
        <begin position="311"/>
        <end position="418"/>
    </location>
</feature>
<keyword evidence="4" id="KW-1185">Reference proteome</keyword>